<dbReference type="Gene3D" id="1.10.10.2840">
    <property type="entry name" value="PucR C-terminal helix-turn-helix domain"/>
    <property type="match status" value="1"/>
</dbReference>
<gene>
    <name evidence="3" type="ORF">E3T50_01460</name>
</gene>
<evidence type="ECO:0000259" key="1">
    <source>
        <dbReference type="Pfam" id="PF07905"/>
    </source>
</evidence>
<feature type="domain" description="Purine catabolism PurC-like" evidence="1">
    <location>
        <begin position="100"/>
        <end position="193"/>
    </location>
</feature>
<evidence type="ECO:0000313" key="4">
    <source>
        <dbReference type="Proteomes" id="UP000297983"/>
    </source>
</evidence>
<evidence type="ECO:0000313" key="3">
    <source>
        <dbReference type="EMBL" id="TFD73627.1"/>
    </source>
</evidence>
<dbReference type="Pfam" id="PF13556">
    <property type="entry name" value="HTH_30"/>
    <property type="match status" value="1"/>
</dbReference>
<dbReference type="EMBL" id="SOHL01000003">
    <property type="protein sequence ID" value="TFD73627.1"/>
    <property type="molecule type" value="Genomic_DNA"/>
</dbReference>
<dbReference type="InterPro" id="IPR025736">
    <property type="entry name" value="PucR_C-HTH_dom"/>
</dbReference>
<dbReference type="PANTHER" id="PTHR33744:SF7">
    <property type="entry name" value="PUCR FAMILY TRANSCRIPTIONAL REGULATOR"/>
    <property type="match status" value="1"/>
</dbReference>
<dbReference type="InterPro" id="IPR012914">
    <property type="entry name" value="PucR_dom"/>
</dbReference>
<comment type="caution">
    <text evidence="3">The sequence shown here is derived from an EMBL/GenBank/DDBJ whole genome shotgun (WGS) entry which is preliminary data.</text>
</comment>
<name>A0A4R9B2A0_9MICO</name>
<protein>
    <submittedName>
        <fullName evidence="3">PucR family transcriptional regulator</fullName>
    </submittedName>
</protein>
<feature type="domain" description="PucR C-terminal helix-turn-helix" evidence="2">
    <location>
        <begin position="502"/>
        <end position="560"/>
    </location>
</feature>
<proteinExistence type="predicted"/>
<evidence type="ECO:0000259" key="2">
    <source>
        <dbReference type="Pfam" id="PF13556"/>
    </source>
</evidence>
<accession>A0A4R9B2A0</accession>
<dbReference type="InterPro" id="IPR042070">
    <property type="entry name" value="PucR_C-HTH_sf"/>
</dbReference>
<dbReference type="AlphaFoldDB" id="A0A4R9B2A0"/>
<dbReference type="InterPro" id="IPR051448">
    <property type="entry name" value="CdaR-like_regulators"/>
</dbReference>
<organism evidence="3 4">
    <name type="scientific">Cryobacterium gelidum</name>
    <dbReference type="NCBI Taxonomy" id="1259164"/>
    <lineage>
        <taxon>Bacteria</taxon>
        <taxon>Bacillati</taxon>
        <taxon>Actinomycetota</taxon>
        <taxon>Actinomycetes</taxon>
        <taxon>Micrococcales</taxon>
        <taxon>Microbacteriaceae</taxon>
        <taxon>Cryobacterium</taxon>
    </lineage>
</organism>
<dbReference type="Pfam" id="PF07905">
    <property type="entry name" value="PucR"/>
    <property type="match status" value="1"/>
</dbReference>
<sequence length="566" mass="62597">MKAAGNVRHVDQFHKGFVISETVNAEGFPHIGVHADVRPAVHIYHPPTLRCAGGTAQWASALSLRKTLCKLPIRLDFQMRVVDLILERSLQLLLQTPSSEARLATELSGCAPTELMDPTPFLDPHALLLTSGIGMNFSDERTWDAFVERLAEVPVCAIVFATGMAHRVLPPGLVAACTRRDIPLLEVPAAVPPLQVNRFIESVMHAERLAVVNQGWTLADECARLANQDAEVVTLLATIFNTIQSPLAVYDAYGTVIAQYPAIASWTEGIRTKPEVGVLNIPLPMGLNNPCRLAIRDKDSDSPLASLLGPVASIIALQLNRSVIVDASRQHEIKNFVIACQSWEEATHLDVRRTFQDIGLDASAETTVLVADMSGEFASTSWQLRVALHDKFQTVRVTEFGDRMVALAQNPRVDFDIVVERLLHIHDRQPLVLKRPTLSLFELRLSVVHALQMVQRIDRPQLAPDFGLSAVVTATAGRGSKESARKFLAPLWEYDSKRTGPLVETLRAYLRNDAQPSKTCSALFIHRNSLNYRLRKIESLLRLNLSSVEGQATCLFALRLVDLDDK</sequence>
<reference evidence="3 4" key="1">
    <citation type="submission" date="2019-03" db="EMBL/GenBank/DDBJ databases">
        <title>Genomics of glacier-inhabiting Cryobacterium strains.</title>
        <authorList>
            <person name="Liu Q."/>
            <person name="Xin Y.-H."/>
        </authorList>
    </citation>
    <scope>NUCLEOTIDE SEQUENCE [LARGE SCALE GENOMIC DNA]</scope>
    <source>
        <strain evidence="3 4">Hz16</strain>
    </source>
</reference>
<dbReference type="PANTHER" id="PTHR33744">
    <property type="entry name" value="CARBOHYDRATE DIACID REGULATOR"/>
    <property type="match status" value="1"/>
</dbReference>
<keyword evidence="4" id="KW-1185">Reference proteome</keyword>
<dbReference type="Proteomes" id="UP000297983">
    <property type="component" value="Unassembled WGS sequence"/>
</dbReference>